<dbReference type="Proteomes" id="UP000320547">
    <property type="component" value="Unassembled WGS sequence"/>
</dbReference>
<dbReference type="PANTHER" id="PTHR30164:SF2">
    <property type="entry name" value="PROTEIN MTFA"/>
    <property type="match status" value="1"/>
</dbReference>
<dbReference type="Gene3D" id="3.40.390.10">
    <property type="entry name" value="Collagenase (Catalytic Domain)"/>
    <property type="match status" value="1"/>
</dbReference>
<evidence type="ECO:0000313" key="2">
    <source>
        <dbReference type="EMBL" id="TWJ06578.1"/>
    </source>
</evidence>
<dbReference type="InterPro" id="IPR024079">
    <property type="entry name" value="MetalloPept_cat_dom_sf"/>
</dbReference>
<dbReference type="InterPro" id="IPR042252">
    <property type="entry name" value="MtfA_N"/>
</dbReference>
<dbReference type="Pfam" id="PF06167">
    <property type="entry name" value="Peptidase_M90"/>
    <property type="match status" value="1"/>
</dbReference>
<feature type="transmembrane region" description="Helical" evidence="1">
    <location>
        <begin position="14"/>
        <end position="31"/>
    </location>
</feature>
<evidence type="ECO:0008006" key="4">
    <source>
        <dbReference type="Google" id="ProtNLM"/>
    </source>
</evidence>
<keyword evidence="3" id="KW-1185">Reference proteome</keyword>
<evidence type="ECO:0000256" key="1">
    <source>
        <dbReference type="SAM" id="Phobius"/>
    </source>
</evidence>
<gene>
    <name evidence="2" type="ORF">JN10_2112</name>
</gene>
<reference evidence="2 3" key="1">
    <citation type="submission" date="2019-07" db="EMBL/GenBank/DDBJ databases">
        <title>Genomic Encyclopedia of Archaeal and Bacterial Type Strains, Phase II (KMG-II): from individual species to whole genera.</title>
        <authorList>
            <person name="Goeker M."/>
        </authorList>
    </citation>
    <scope>NUCLEOTIDE SEQUENCE [LARGE SCALE GENOMIC DNA]</scope>
    <source>
        <strain evidence="2 3">ATCC BAA-2084</strain>
    </source>
</reference>
<protein>
    <recommendedName>
        <fullName evidence="4">Mlc titration factor A</fullName>
    </recommendedName>
</protein>
<dbReference type="SUPFAM" id="SSF55486">
    <property type="entry name" value="Metalloproteases ('zincins'), catalytic domain"/>
    <property type="match status" value="1"/>
</dbReference>
<keyword evidence="1" id="KW-0472">Membrane</keyword>
<sequence length="282" mass="31968">MANGGGSSYLWNMTIWHILVVALLVLAAFLYRHRMRQQKRKKLLATPLSLQQRELLERLVPIVARLPEPLRPKLEGKINLFLDQVTFRGNRGLEVNDDMRLAIAAQACLLIVNSTVWYDTLRNVLIYPSAFRARRATHDGFVVHESNHGMLGESWAHGPVVLSWDDALHGGLNADDGQNVVIHEFAHQLDSLTGHTNGIPILRKGQAYHSWEAAMLDAFHDHVERVENGYHTLIDPYGATNHQEFFAEAIVTFFEKPRAMRCEEPALYAQLAQLLALDPAQW</sequence>
<accession>A0A562ULT5</accession>
<name>A0A562ULT5_9SPHN</name>
<dbReference type="AlphaFoldDB" id="A0A562ULT5"/>
<proteinExistence type="predicted"/>
<comment type="caution">
    <text evidence="2">The sequence shown here is derived from an EMBL/GenBank/DDBJ whole genome shotgun (WGS) entry which is preliminary data.</text>
</comment>
<dbReference type="Gene3D" id="1.10.472.150">
    <property type="entry name" value="Glucose-regulated metallo-peptidase M90, N-terminal domain"/>
    <property type="match status" value="1"/>
</dbReference>
<dbReference type="GO" id="GO:0004177">
    <property type="term" value="F:aminopeptidase activity"/>
    <property type="evidence" value="ECO:0007669"/>
    <property type="project" value="TreeGrafter"/>
</dbReference>
<dbReference type="EMBL" id="VLLK01000002">
    <property type="protein sequence ID" value="TWJ06578.1"/>
    <property type="molecule type" value="Genomic_DNA"/>
</dbReference>
<dbReference type="STRING" id="476157.GCA_001663155_00788"/>
<organism evidence="2 3">
    <name type="scientific">Altererythrobacter ishigakiensis</name>
    <dbReference type="NCBI Taxonomy" id="476157"/>
    <lineage>
        <taxon>Bacteria</taxon>
        <taxon>Pseudomonadati</taxon>
        <taxon>Pseudomonadota</taxon>
        <taxon>Alphaproteobacteria</taxon>
        <taxon>Sphingomonadales</taxon>
        <taxon>Erythrobacteraceae</taxon>
        <taxon>Altererythrobacter</taxon>
    </lineage>
</organism>
<dbReference type="InterPro" id="IPR010384">
    <property type="entry name" value="MtfA_fam"/>
</dbReference>
<dbReference type="PANTHER" id="PTHR30164">
    <property type="entry name" value="MTFA PEPTIDASE"/>
    <property type="match status" value="1"/>
</dbReference>
<dbReference type="GO" id="GO:0005829">
    <property type="term" value="C:cytosol"/>
    <property type="evidence" value="ECO:0007669"/>
    <property type="project" value="TreeGrafter"/>
</dbReference>
<dbReference type="CDD" id="cd20169">
    <property type="entry name" value="Peptidase_M90_mtfA"/>
    <property type="match status" value="1"/>
</dbReference>
<dbReference type="GO" id="GO:0008237">
    <property type="term" value="F:metallopeptidase activity"/>
    <property type="evidence" value="ECO:0007669"/>
    <property type="project" value="InterPro"/>
</dbReference>
<keyword evidence="1" id="KW-1133">Transmembrane helix</keyword>
<evidence type="ECO:0000313" key="3">
    <source>
        <dbReference type="Proteomes" id="UP000320547"/>
    </source>
</evidence>
<keyword evidence="1" id="KW-0812">Transmembrane</keyword>